<dbReference type="SUPFAM" id="SSF52833">
    <property type="entry name" value="Thioredoxin-like"/>
    <property type="match status" value="1"/>
</dbReference>
<dbReference type="InterPro" id="IPR036249">
    <property type="entry name" value="Thioredoxin-like_sf"/>
</dbReference>
<evidence type="ECO:0000313" key="8">
    <source>
        <dbReference type="EMBL" id="RWS03496.1"/>
    </source>
</evidence>
<dbReference type="EMBL" id="NCKU01006445">
    <property type="protein sequence ID" value="RWS03494.1"/>
    <property type="molecule type" value="Genomic_DNA"/>
</dbReference>
<dbReference type="InterPro" id="IPR013766">
    <property type="entry name" value="Thioredoxin_domain"/>
</dbReference>
<dbReference type="Pfam" id="PF13848">
    <property type="entry name" value="Thioredoxin_6"/>
    <property type="match status" value="1"/>
</dbReference>
<dbReference type="PANTHER" id="PTHR46426:SF1">
    <property type="entry name" value="PROTEIN DISULFIDE-ISOMERASE TMX3"/>
    <property type="match status" value="1"/>
</dbReference>
<dbReference type="OrthoDB" id="74910at2759"/>
<reference evidence="7" key="2">
    <citation type="submission" date="2018-11" db="EMBL/GenBank/DDBJ databases">
        <title>Trombidioid mite genomics.</title>
        <authorList>
            <person name="Dong X."/>
        </authorList>
    </citation>
    <scope>NUCLEOTIDE SEQUENCE</scope>
    <source>
        <strain evidence="7">UoL-WK</strain>
    </source>
</reference>
<evidence type="ECO:0000256" key="1">
    <source>
        <dbReference type="ARBA" id="ARBA00004167"/>
    </source>
</evidence>
<gene>
    <name evidence="8" type="ORF">B4U79_05647</name>
    <name evidence="7" type="ORF">B4U79_10036</name>
</gene>
<evidence type="ECO:0000313" key="9">
    <source>
        <dbReference type="Proteomes" id="UP000285301"/>
    </source>
</evidence>
<evidence type="ECO:0000256" key="3">
    <source>
        <dbReference type="ARBA" id="ARBA00022989"/>
    </source>
</evidence>
<dbReference type="InterPro" id="IPR052250">
    <property type="entry name" value="PDI_TMX3"/>
</dbReference>
<dbReference type="Gene3D" id="3.40.30.10">
    <property type="entry name" value="Glutaredoxin"/>
    <property type="match status" value="1"/>
</dbReference>
<dbReference type="GO" id="GO:0016020">
    <property type="term" value="C:membrane"/>
    <property type="evidence" value="ECO:0007669"/>
    <property type="project" value="UniProtKB-SubCell"/>
</dbReference>
<feature type="domain" description="Thioredoxin" evidence="6">
    <location>
        <begin position="2"/>
        <end position="66"/>
    </location>
</feature>
<dbReference type="EMBL" id="NCKU01006444">
    <property type="protein sequence ID" value="RWS03496.1"/>
    <property type="molecule type" value="Genomic_DNA"/>
</dbReference>
<keyword evidence="2 5" id="KW-0812">Transmembrane</keyword>
<evidence type="ECO:0000256" key="4">
    <source>
        <dbReference type="ARBA" id="ARBA00023136"/>
    </source>
</evidence>
<evidence type="ECO:0000259" key="6">
    <source>
        <dbReference type="Pfam" id="PF00085"/>
    </source>
</evidence>
<dbReference type="GO" id="GO:0005783">
    <property type="term" value="C:endoplasmic reticulum"/>
    <property type="evidence" value="ECO:0007669"/>
    <property type="project" value="TreeGrafter"/>
</dbReference>
<dbReference type="AlphaFoldDB" id="A0A3S3PL10"/>
<keyword evidence="9" id="KW-1185">Reference proteome</keyword>
<evidence type="ECO:0000313" key="7">
    <source>
        <dbReference type="EMBL" id="RWS03494.1"/>
    </source>
</evidence>
<dbReference type="GO" id="GO:0016853">
    <property type="term" value="F:isomerase activity"/>
    <property type="evidence" value="ECO:0007669"/>
    <property type="project" value="UniProtKB-KW"/>
</dbReference>
<dbReference type="PANTHER" id="PTHR46426">
    <property type="entry name" value="PROTEIN DISULFIDE-ISOMERASE TMX3"/>
    <property type="match status" value="1"/>
</dbReference>
<accession>A0A3S3PL10</accession>
<protein>
    <submittedName>
        <fullName evidence="7">Protein disulfide-isomerase TMX3-like protein</fullName>
    </submittedName>
</protein>
<dbReference type="Proteomes" id="UP000285301">
    <property type="component" value="Unassembled WGS sequence"/>
</dbReference>
<evidence type="ECO:0000256" key="2">
    <source>
        <dbReference type="ARBA" id="ARBA00022692"/>
    </source>
</evidence>
<reference evidence="7 9" key="1">
    <citation type="journal article" date="2018" name="Gigascience">
        <title>Genomes of trombidid mites reveal novel predicted allergens and laterally-transferred genes associated with secondary metabolism.</title>
        <authorList>
            <person name="Dong X."/>
            <person name="Chaisiri K."/>
            <person name="Xia D."/>
            <person name="Armstrong S.D."/>
            <person name="Fang Y."/>
            <person name="Donnelly M.J."/>
            <person name="Kadowaki T."/>
            <person name="McGarry J.W."/>
            <person name="Darby A.C."/>
            <person name="Makepeace B.L."/>
        </authorList>
    </citation>
    <scope>NUCLEOTIDE SEQUENCE [LARGE SCALE GENOMIC DNA]</scope>
    <source>
        <strain evidence="7">UoL-WK</strain>
    </source>
</reference>
<dbReference type="Pfam" id="PF00085">
    <property type="entry name" value="Thioredoxin"/>
    <property type="match status" value="1"/>
</dbReference>
<feature type="transmembrane region" description="Helical" evidence="5">
    <location>
        <begin position="320"/>
        <end position="339"/>
    </location>
</feature>
<sequence>MPTFMQVAQLVHNEDIGVLVGQVDCTRFTGVATHFNIKGFPTILFISSNKVVEYHGDRNKEDIVDFALRLSGPPIKPISRCDDIEGNLARHHIYFASIGMDPVWSNFSDAAEAYIATSWFYQIPFQCPDYENGIYAIKSSIVATKKNVKFPNGTGISLNEWIKQQRFPQFVKLTPGNFNLLFNSGKILAIALVEEYRIVNRLVSIRDMEFRDLMEAIAHTYDSEERIIFAWTSHLDMINSIAMQTISPLPNLIFINSITLEYYLMDDELIAQNIIDLLNKIKTNFTAIRFRGGDSIHHRAMRMVYEGFTTLMMMYKGNPILTLLVFGLPLSFLAVIVYTSCFSEMTEANEEDEIE</sequence>
<keyword evidence="7" id="KW-0413">Isomerase</keyword>
<feature type="non-terminal residue" evidence="7">
    <location>
        <position position="355"/>
    </location>
</feature>
<keyword evidence="3 5" id="KW-1133">Transmembrane helix</keyword>
<dbReference type="STRING" id="1965070.A0A3S3PL10"/>
<name>A0A3S3PL10_9ACAR</name>
<proteinExistence type="predicted"/>
<comment type="subcellular location">
    <subcellularLocation>
        <location evidence="1">Membrane</location>
        <topology evidence="1">Single-pass membrane protein</topology>
    </subcellularLocation>
</comment>
<comment type="caution">
    <text evidence="7">The sequence shown here is derived from an EMBL/GenBank/DDBJ whole genome shotgun (WGS) entry which is preliminary data.</text>
</comment>
<organism evidence="7 9">
    <name type="scientific">Dinothrombium tinctorium</name>
    <dbReference type="NCBI Taxonomy" id="1965070"/>
    <lineage>
        <taxon>Eukaryota</taxon>
        <taxon>Metazoa</taxon>
        <taxon>Ecdysozoa</taxon>
        <taxon>Arthropoda</taxon>
        <taxon>Chelicerata</taxon>
        <taxon>Arachnida</taxon>
        <taxon>Acari</taxon>
        <taxon>Acariformes</taxon>
        <taxon>Trombidiformes</taxon>
        <taxon>Prostigmata</taxon>
        <taxon>Anystina</taxon>
        <taxon>Parasitengona</taxon>
        <taxon>Trombidioidea</taxon>
        <taxon>Trombidiidae</taxon>
        <taxon>Dinothrombium</taxon>
    </lineage>
</organism>
<keyword evidence="4 5" id="KW-0472">Membrane</keyword>
<evidence type="ECO:0000256" key="5">
    <source>
        <dbReference type="SAM" id="Phobius"/>
    </source>
</evidence>